<keyword evidence="10" id="KW-1185">Reference proteome</keyword>
<dbReference type="PANTHER" id="PTHR43809">
    <property type="entry name" value="NITRITE REDUCTASE (NADH) LARGE SUBUNIT"/>
    <property type="match status" value="1"/>
</dbReference>
<evidence type="ECO:0000313" key="9">
    <source>
        <dbReference type="EMBL" id="ABA88717.1"/>
    </source>
</evidence>
<evidence type="ECO:0000259" key="7">
    <source>
        <dbReference type="Pfam" id="PF01077"/>
    </source>
</evidence>
<protein>
    <submittedName>
        <fullName evidence="9">Nitrite/sulfite reductase domain protein</fullName>
    </submittedName>
</protein>
<keyword evidence="5" id="KW-0408">Iron</keyword>
<dbReference type="Proteomes" id="UP000002534">
    <property type="component" value="Chromosome"/>
</dbReference>
<dbReference type="PROSITE" id="PS00365">
    <property type="entry name" value="NIR_SIR"/>
    <property type="match status" value="1"/>
</dbReference>
<evidence type="ECO:0000256" key="5">
    <source>
        <dbReference type="ARBA" id="ARBA00023004"/>
    </source>
</evidence>
<keyword evidence="1" id="KW-0004">4Fe-4S</keyword>
<evidence type="ECO:0000256" key="2">
    <source>
        <dbReference type="ARBA" id="ARBA00022617"/>
    </source>
</evidence>
<keyword evidence="4" id="KW-0560">Oxidoreductase</keyword>
<evidence type="ECO:0000256" key="3">
    <source>
        <dbReference type="ARBA" id="ARBA00022723"/>
    </source>
</evidence>
<accession>Q3A4J0</accession>
<feature type="domain" description="Nitrite/Sulfite reductase ferredoxin-like" evidence="8">
    <location>
        <begin position="30"/>
        <end position="83"/>
    </location>
</feature>
<keyword evidence="6" id="KW-0411">Iron-sulfur</keyword>
<dbReference type="SUPFAM" id="SSF55124">
    <property type="entry name" value="Nitrite/Sulfite reductase N-terminal domain-like"/>
    <property type="match status" value="1"/>
</dbReference>
<proteinExistence type="predicted"/>
<dbReference type="GO" id="GO:0051539">
    <property type="term" value="F:4 iron, 4 sulfur cluster binding"/>
    <property type="evidence" value="ECO:0007669"/>
    <property type="project" value="UniProtKB-KW"/>
</dbReference>
<dbReference type="PANTHER" id="PTHR43809:SF1">
    <property type="entry name" value="NITRITE REDUCTASE (NADH) LARGE SUBUNIT"/>
    <property type="match status" value="1"/>
</dbReference>
<reference evidence="9 10" key="2">
    <citation type="journal article" date="2012" name="BMC Genomics">
        <title>The genome of Pelobacter carbinolicus reveals surprising metabolic capabilities and physiological features.</title>
        <authorList>
            <person name="Aklujkar M."/>
            <person name="Haveman S.A."/>
            <person name="Didonato R.Jr."/>
            <person name="Chertkov O."/>
            <person name="Han C.S."/>
            <person name="Land M.L."/>
            <person name="Brown P."/>
            <person name="Lovley D.R."/>
        </authorList>
    </citation>
    <scope>NUCLEOTIDE SEQUENCE [LARGE SCALE GENOMIC DNA]</scope>
    <source>
        <strain evidence="10">DSM 2380 / NBRC 103641 / GraBd1</strain>
    </source>
</reference>
<dbReference type="AlphaFoldDB" id="Q3A4J0"/>
<feature type="domain" description="Nitrite/sulphite reductase 4Fe-4S" evidence="7">
    <location>
        <begin position="103"/>
        <end position="243"/>
    </location>
</feature>
<evidence type="ECO:0000256" key="6">
    <source>
        <dbReference type="ARBA" id="ARBA00023014"/>
    </source>
</evidence>
<dbReference type="GO" id="GO:0046872">
    <property type="term" value="F:metal ion binding"/>
    <property type="evidence" value="ECO:0007669"/>
    <property type="project" value="UniProtKB-KW"/>
</dbReference>
<dbReference type="GO" id="GO:0016491">
    <property type="term" value="F:oxidoreductase activity"/>
    <property type="evidence" value="ECO:0007669"/>
    <property type="project" value="UniProtKB-KW"/>
</dbReference>
<sequence>MMDTSAELDVELRKATVERKKKPGHRCLGKQRDGGFALIVGVPTACFTAQQLHSLADIVERYASVSHLSTAQSIILLGISRQNYYPARQAVLEAGFQIRSVGHDVYHAKCCPGADFSPFGLQRTFSLVTYLEDTFRCLPMPVKIKISVSGCANCCANTRLSDFGIHATSKGWRVYIGGKMGLAPVVAQMISLSISTDEVPKYLAAMLRAYREQAQPNERLFKTIDRLGFETFKSEMEQYLDQPYDDLAAEAKQARLAMEQGEAIGPVE</sequence>
<dbReference type="OrthoDB" id="9768666at2"/>
<evidence type="ECO:0000256" key="4">
    <source>
        <dbReference type="ARBA" id="ARBA00023002"/>
    </source>
</evidence>
<dbReference type="Gene3D" id="3.30.413.10">
    <property type="entry name" value="Sulfite Reductase Hemoprotein, domain 1"/>
    <property type="match status" value="1"/>
</dbReference>
<organism evidence="9 10">
    <name type="scientific">Syntrophotalea carbinolica (strain DSM 2380 / NBRC 103641 / GraBd1)</name>
    <name type="common">Pelobacter carbinolicus</name>
    <dbReference type="NCBI Taxonomy" id="338963"/>
    <lineage>
        <taxon>Bacteria</taxon>
        <taxon>Pseudomonadati</taxon>
        <taxon>Thermodesulfobacteriota</taxon>
        <taxon>Desulfuromonadia</taxon>
        <taxon>Desulfuromonadales</taxon>
        <taxon>Syntrophotaleaceae</taxon>
        <taxon>Syntrophotalea</taxon>
    </lineage>
</organism>
<dbReference type="RefSeq" id="WP_011341200.1">
    <property type="nucleotide sequence ID" value="NC_007498.2"/>
</dbReference>
<keyword evidence="2" id="KW-0349">Heme</keyword>
<dbReference type="Pfam" id="PF01077">
    <property type="entry name" value="NIR_SIR"/>
    <property type="match status" value="1"/>
</dbReference>
<dbReference type="Pfam" id="PF03460">
    <property type="entry name" value="NIR_SIR_ferr"/>
    <property type="match status" value="1"/>
</dbReference>
<dbReference type="HOGENOM" id="CLU_072599_0_0_7"/>
<dbReference type="GO" id="GO:0020037">
    <property type="term" value="F:heme binding"/>
    <property type="evidence" value="ECO:0007669"/>
    <property type="project" value="InterPro"/>
</dbReference>
<dbReference type="InterPro" id="IPR006067">
    <property type="entry name" value="NO2/SO3_Rdtase_4Fe4S_dom"/>
</dbReference>
<dbReference type="InterPro" id="IPR005117">
    <property type="entry name" value="NiRdtase/SiRdtase_haem-b_fer"/>
</dbReference>
<evidence type="ECO:0000313" key="10">
    <source>
        <dbReference type="Proteomes" id="UP000002534"/>
    </source>
</evidence>
<name>Q3A4J0_SYNC1</name>
<dbReference type="InterPro" id="IPR006066">
    <property type="entry name" value="NO2/SO3_Rdtase_FeS/sirohaem_BS"/>
</dbReference>
<dbReference type="InterPro" id="IPR036136">
    <property type="entry name" value="Nit/Sulf_reduc_fer-like_dom_sf"/>
</dbReference>
<gene>
    <name evidence="9" type="ordered locus">Pcar_1471</name>
</gene>
<dbReference type="EMBL" id="CP000142">
    <property type="protein sequence ID" value="ABA88717.1"/>
    <property type="molecule type" value="Genomic_DNA"/>
</dbReference>
<dbReference type="STRING" id="338963.Pcar_1471"/>
<dbReference type="eggNOG" id="COG1251">
    <property type="taxonomic scope" value="Bacteria"/>
</dbReference>
<dbReference type="InterPro" id="IPR052034">
    <property type="entry name" value="NasD-like"/>
</dbReference>
<dbReference type="SUPFAM" id="SSF56014">
    <property type="entry name" value="Nitrite and sulphite reductase 4Fe-4S domain-like"/>
    <property type="match status" value="1"/>
</dbReference>
<keyword evidence="3" id="KW-0479">Metal-binding</keyword>
<evidence type="ECO:0000259" key="8">
    <source>
        <dbReference type="Pfam" id="PF03460"/>
    </source>
</evidence>
<evidence type="ECO:0000256" key="1">
    <source>
        <dbReference type="ARBA" id="ARBA00022485"/>
    </source>
</evidence>
<dbReference type="InterPro" id="IPR045854">
    <property type="entry name" value="NO2/SO3_Rdtase_4Fe4S_sf"/>
</dbReference>
<reference evidence="10" key="1">
    <citation type="submission" date="2005-10" db="EMBL/GenBank/DDBJ databases">
        <title>Complete sequence of Pelobacter carbinolicus DSM 2380.</title>
        <authorList>
            <person name="Copeland A."/>
            <person name="Lucas S."/>
            <person name="Lapidus A."/>
            <person name="Barry K."/>
            <person name="Detter J.C."/>
            <person name="Glavina T."/>
            <person name="Hammon N."/>
            <person name="Israni S."/>
            <person name="Pitluck S."/>
            <person name="Chertkov O."/>
            <person name="Schmutz J."/>
            <person name="Larimer F."/>
            <person name="Land M."/>
            <person name="Kyrpides N."/>
            <person name="Ivanova N."/>
            <person name="Richardson P."/>
        </authorList>
    </citation>
    <scope>NUCLEOTIDE SEQUENCE [LARGE SCALE GENOMIC DNA]</scope>
    <source>
        <strain evidence="10">DSM 2380 / NBRC 103641 / GraBd1</strain>
    </source>
</reference>
<dbReference type="KEGG" id="pca:Pcar_1471"/>